<dbReference type="OrthoDB" id="4892971at2759"/>
<evidence type="ECO:0000313" key="3">
    <source>
        <dbReference type="Proteomes" id="UP000070700"/>
    </source>
</evidence>
<dbReference type="KEGG" id="psco:LY89DRAFT_504491"/>
<dbReference type="PANTHER" id="PTHR40260">
    <property type="entry name" value="BLR8190 PROTEIN"/>
    <property type="match status" value="1"/>
</dbReference>
<dbReference type="SUPFAM" id="SSF54909">
    <property type="entry name" value="Dimeric alpha+beta barrel"/>
    <property type="match status" value="1"/>
</dbReference>
<protein>
    <recommendedName>
        <fullName evidence="4">Ethyl tert-butyl ether degradation EthD</fullName>
    </recommendedName>
</protein>
<comment type="similarity">
    <text evidence="1">Belongs to the tpcK family.</text>
</comment>
<dbReference type="GeneID" id="28817722"/>
<evidence type="ECO:0000256" key="1">
    <source>
        <dbReference type="ARBA" id="ARBA00005986"/>
    </source>
</evidence>
<organism evidence="2 3">
    <name type="scientific">Mollisia scopiformis</name>
    <name type="common">Conifer needle endophyte fungus</name>
    <name type="synonym">Phialocephala scopiformis</name>
    <dbReference type="NCBI Taxonomy" id="149040"/>
    <lineage>
        <taxon>Eukaryota</taxon>
        <taxon>Fungi</taxon>
        <taxon>Dikarya</taxon>
        <taxon>Ascomycota</taxon>
        <taxon>Pezizomycotina</taxon>
        <taxon>Leotiomycetes</taxon>
        <taxon>Helotiales</taxon>
        <taxon>Mollisiaceae</taxon>
        <taxon>Mollisia</taxon>
    </lineage>
</organism>
<sequence>MASQEIVVTLLYPATEKFDMNYYLTSHMATVEKQFTPTGLTKWQVVKAAPDTGYSTVCHLWFKSKEAADECFASAGNIMADIPNYTDVKPVTIGGQVVGGN</sequence>
<keyword evidence="3" id="KW-1185">Reference proteome</keyword>
<accession>A0A194XEZ8</accession>
<dbReference type="Proteomes" id="UP000070700">
    <property type="component" value="Unassembled WGS sequence"/>
</dbReference>
<dbReference type="EMBL" id="KQ947412">
    <property type="protein sequence ID" value="KUJ18765.1"/>
    <property type="molecule type" value="Genomic_DNA"/>
</dbReference>
<dbReference type="Gene3D" id="3.30.70.100">
    <property type="match status" value="1"/>
</dbReference>
<dbReference type="InterPro" id="IPR009799">
    <property type="entry name" value="EthD_dom"/>
</dbReference>
<dbReference type="NCBIfam" id="TIGR02118">
    <property type="entry name" value="EthD family reductase"/>
    <property type="match status" value="1"/>
</dbReference>
<dbReference type="RefSeq" id="XP_018073120.1">
    <property type="nucleotide sequence ID" value="XM_018207996.1"/>
</dbReference>
<evidence type="ECO:0000313" key="2">
    <source>
        <dbReference type="EMBL" id="KUJ18765.1"/>
    </source>
</evidence>
<gene>
    <name evidence="2" type="ORF">LY89DRAFT_504491</name>
</gene>
<proteinExistence type="inferred from homology"/>
<dbReference type="AlphaFoldDB" id="A0A194XEZ8"/>
<name>A0A194XEZ8_MOLSC</name>
<dbReference type="PANTHER" id="PTHR40260:SF2">
    <property type="entry name" value="BLR8190 PROTEIN"/>
    <property type="match status" value="1"/>
</dbReference>
<dbReference type="InterPro" id="IPR011008">
    <property type="entry name" value="Dimeric_a/b-barrel"/>
</dbReference>
<dbReference type="GO" id="GO:0016491">
    <property type="term" value="F:oxidoreductase activity"/>
    <property type="evidence" value="ECO:0007669"/>
    <property type="project" value="InterPro"/>
</dbReference>
<evidence type="ECO:0008006" key="4">
    <source>
        <dbReference type="Google" id="ProtNLM"/>
    </source>
</evidence>
<reference evidence="2 3" key="1">
    <citation type="submission" date="2015-10" db="EMBL/GenBank/DDBJ databases">
        <title>Full genome of DAOMC 229536 Phialocephala scopiformis, a fungal endophyte of spruce producing the potent anti-insectan compound rugulosin.</title>
        <authorList>
            <consortium name="DOE Joint Genome Institute"/>
            <person name="Walker A.K."/>
            <person name="Frasz S.L."/>
            <person name="Seifert K.A."/>
            <person name="Miller J.D."/>
            <person name="Mondo S.J."/>
            <person name="Labutti K."/>
            <person name="Lipzen A."/>
            <person name="Dockter R."/>
            <person name="Kennedy M."/>
            <person name="Grigoriev I.V."/>
            <person name="Spatafora J.W."/>
        </authorList>
    </citation>
    <scope>NUCLEOTIDE SEQUENCE [LARGE SCALE GENOMIC DNA]</scope>
    <source>
        <strain evidence="2 3">CBS 120377</strain>
    </source>
</reference>
<dbReference type="InParanoid" id="A0A194XEZ8"/>